<gene>
    <name evidence="2" type="ORF">O3V59_02425</name>
</gene>
<evidence type="ECO:0000256" key="1">
    <source>
        <dbReference type="SAM" id="SignalP"/>
    </source>
</evidence>
<sequence>MYKSRTLIHVAASAALLAAIGIPSAAWADPAVQPAAAAVQPAAAVVQSTPAKAASGEWAAYIEKRYGVKLSGAVTRDQFAAALGKILGTASSLTETPPSIPSLFPQGTAVSGKLPVWEALSAAVKAAELKELAYTYSEEKVAAAWKKAGWTYTKNGVVPHQAAQELAAAFDSGLVAPAALAGVTADAATTADLAYRLLGKVAEFHGQTQNALGYLSDDDIVGKLVQAWNESQIIRAEELQKVVDEGLKQNLITGYNLKDTRFDPHFDPERTITYGHSDIVHAIQLIGLLRSEGIQAKVQLEPKTSAFVYRKEWGEPVQTEDYRVVPIDNGNHIAYAKEYDLSFEFASVEEKQRFQPLIFRYAKRNQEDVTGLLKGSWWQPLYYSLTKLEDYPVITNHVLKDGRFLAQTFSLNEQSAQVIAGLKKINPSVQIATYQFWVDQPFYQYLKGEYK</sequence>
<keyword evidence="1" id="KW-0732">Signal</keyword>
<evidence type="ECO:0008006" key="4">
    <source>
        <dbReference type="Google" id="ProtNLM"/>
    </source>
</evidence>
<reference evidence="2" key="1">
    <citation type="submission" date="2022-12" db="EMBL/GenBank/DDBJ databases">
        <title>Draft genome sequence of the thermophilic strain Brevibacillus thermoruber HT42, isolated from Los Humeros, Puebla, Mexico, with biotechnological potential.</title>
        <authorList>
            <person name="Lara Sanchez J."/>
            <person name="Solis Palacios R."/>
            <person name="Bustos Baena A.S."/>
            <person name="Ruz Baez A.E."/>
            <person name="Espinosa Luna G."/>
            <person name="Oliart Ros R.M."/>
        </authorList>
    </citation>
    <scope>NUCLEOTIDE SEQUENCE</scope>
    <source>
        <strain evidence="2">HT42</strain>
    </source>
</reference>
<keyword evidence="3" id="KW-1185">Reference proteome</keyword>
<accession>A0A9X3TMQ8</accession>
<dbReference type="AlphaFoldDB" id="A0A9X3TMQ8"/>
<evidence type="ECO:0000313" key="2">
    <source>
        <dbReference type="EMBL" id="MDA5107202.1"/>
    </source>
</evidence>
<dbReference type="Proteomes" id="UP001151071">
    <property type="component" value="Unassembled WGS sequence"/>
</dbReference>
<comment type="caution">
    <text evidence="2">The sequence shown here is derived from an EMBL/GenBank/DDBJ whole genome shotgun (WGS) entry which is preliminary data.</text>
</comment>
<evidence type="ECO:0000313" key="3">
    <source>
        <dbReference type="Proteomes" id="UP001151071"/>
    </source>
</evidence>
<feature type="chain" id="PRO_5040818813" description="SLH domain-containing protein" evidence="1">
    <location>
        <begin position="29"/>
        <end position="451"/>
    </location>
</feature>
<proteinExistence type="predicted"/>
<dbReference type="EMBL" id="JAPYYP010000002">
    <property type="protein sequence ID" value="MDA5107202.1"/>
    <property type="molecule type" value="Genomic_DNA"/>
</dbReference>
<feature type="signal peptide" evidence="1">
    <location>
        <begin position="1"/>
        <end position="28"/>
    </location>
</feature>
<dbReference type="RefSeq" id="WP_271139420.1">
    <property type="nucleotide sequence ID" value="NZ_JAPYYP010000002.1"/>
</dbReference>
<protein>
    <recommendedName>
        <fullName evidence="4">SLH domain-containing protein</fullName>
    </recommendedName>
</protein>
<organism evidence="2 3">
    <name type="scientific">Brevibacillus thermoruber</name>
    <dbReference type="NCBI Taxonomy" id="33942"/>
    <lineage>
        <taxon>Bacteria</taxon>
        <taxon>Bacillati</taxon>
        <taxon>Bacillota</taxon>
        <taxon>Bacilli</taxon>
        <taxon>Bacillales</taxon>
        <taxon>Paenibacillaceae</taxon>
        <taxon>Brevibacillus</taxon>
    </lineage>
</organism>
<name>A0A9X3TMQ8_9BACL</name>